<dbReference type="PANTHER" id="PTHR39186:SF1">
    <property type="entry name" value="DUF2071 DOMAIN-CONTAINING PROTEIN"/>
    <property type="match status" value="1"/>
</dbReference>
<sequence>MPKKFLTAQWRNLLMANFETDPAVLRSYVPYGTELDEWNGKHYVSLVGFLFKDTRVRGLSFPFHKNFEEVNLRFYVRYKHAEGWRRGVVFVKELVPKRMITMVANTLYGEKYATLPMRHTWEDFDQQRMKVRYEWQSGRQWNHIEAIADKAAAFVSPGSKEHFITEHYWGYTQLNAQQTSEYQVTHPSWRIHPVHEFSFHCDTEVIYGRHFTDSLSQAPASVFLAEGSGIEVMKGNALI</sequence>
<dbReference type="RefSeq" id="WP_074242893.1">
    <property type="nucleotide sequence ID" value="NZ_FSRA01000002.1"/>
</dbReference>
<accession>A0A1N6KEB6</accession>
<dbReference type="OrthoDB" id="1421826at2"/>
<dbReference type="AlphaFoldDB" id="A0A1N6KEB6"/>
<dbReference type="InterPro" id="IPR023375">
    <property type="entry name" value="ADC_dom_sf"/>
</dbReference>
<dbReference type="SUPFAM" id="SSF160104">
    <property type="entry name" value="Acetoacetate decarboxylase-like"/>
    <property type="match status" value="1"/>
</dbReference>
<gene>
    <name evidence="1" type="ORF">SAMN04488055_5689</name>
</gene>
<dbReference type="STRING" id="536979.SAMN04488055_5689"/>
<proteinExistence type="predicted"/>
<evidence type="ECO:0000313" key="1">
    <source>
        <dbReference type="EMBL" id="SIO54901.1"/>
    </source>
</evidence>
<evidence type="ECO:0008006" key="3">
    <source>
        <dbReference type="Google" id="ProtNLM"/>
    </source>
</evidence>
<evidence type="ECO:0000313" key="2">
    <source>
        <dbReference type="Proteomes" id="UP000185003"/>
    </source>
</evidence>
<name>A0A1N6KEB6_9BACT</name>
<reference evidence="2" key="1">
    <citation type="submission" date="2016-11" db="EMBL/GenBank/DDBJ databases">
        <authorList>
            <person name="Varghese N."/>
            <person name="Submissions S."/>
        </authorList>
    </citation>
    <scope>NUCLEOTIDE SEQUENCE [LARGE SCALE GENOMIC DNA]</scope>
    <source>
        <strain evidence="2">DSM 24787</strain>
    </source>
</reference>
<keyword evidence="2" id="KW-1185">Reference proteome</keyword>
<protein>
    <recommendedName>
        <fullName evidence="3">DUF2071 domain-containing protein</fullName>
    </recommendedName>
</protein>
<dbReference type="Proteomes" id="UP000185003">
    <property type="component" value="Unassembled WGS sequence"/>
</dbReference>
<organism evidence="1 2">
    <name type="scientific">Chitinophaga niabensis</name>
    <dbReference type="NCBI Taxonomy" id="536979"/>
    <lineage>
        <taxon>Bacteria</taxon>
        <taxon>Pseudomonadati</taxon>
        <taxon>Bacteroidota</taxon>
        <taxon>Chitinophagia</taxon>
        <taxon>Chitinophagales</taxon>
        <taxon>Chitinophagaceae</taxon>
        <taxon>Chitinophaga</taxon>
    </lineage>
</organism>
<dbReference type="Pfam" id="PF09844">
    <property type="entry name" value="DUF2071"/>
    <property type="match status" value="1"/>
</dbReference>
<dbReference type="InterPro" id="IPR018644">
    <property type="entry name" value="DUF2071"/>
</dbReference>
<dbReference type="EMBL" id="FSRA01000002">
    <property type="protein sequence ID" value="SIO54901.1"/>
    <property type="molecule type" value="Genomic_DNA"/>
</dbReference>
<dbReference type="PANTHER" id="PTHR39186">
    <property type="entry name" value="DUF2071 FAMILY PROTEIN"/>
    <property type="match status" value="1"/>
</dbReference>